<reference evidence="1 2" key="1">
    <citation type="submission" date="2015-11" db="EMBL/GenBank/DDBJ databases">
        <title>Evidence for parallel genomic evolution in an endosymbiosis of termite gut flagellates.</title>
        <authorList>
            <person name="Zheng H."/>
        </authorList>
    </citation>
    <scope>NUCLEOTIDE SEQUENCE [LARGE SCALE GENOMIC DNA]</scope>
    <source>
        <strain evidence="1 2">CET450</strain>
    </source>
</reference>
<protein>
    <submittedName>
        <fullName evidence="1">Uncharacterized protein</fullName>
    </submittedName>
</protein>
<accession>A0A1E5IIZ5</accession>
<organism evidence="1 2">
    <name type="scientific">Endomicrobium trichonymphae</name>
    <dbReference type="NCBI Taxonomy" id="1408204"/>
    <lineage>
        <taxon>Bacteria</taxon>
        <taxon>Pseudomonadati</taxon>
        <taxon>Elusimicrobiota</taxon>
        <taxon>Endomicrobiia</taxon>
        <taxon>Endomicrobiales</taxon>
        <taxon>Endomicrobiaceae</taxon>
        <taxon>Candidatus Endomicrobiellum</taxon>
    </lineage>
</organism>
<name>A0A1E5IIZ5_ENDTX</name>
<gene>
    <name evidence="1" type="ORF">ATZ36_04285</name>
</gene>
<dbReference type="Proteomes" id="UP000095237">
    <property type="component" value="Unassembled WGS sequence"/>
</dbReference>
<sequence>MNKKFDSFYKKIIKFSKDELKNSKNKTKSLQSYIKKVENNAKSNIEIIDVLKAELKVSEIQTVIHKLYQQQLRKFTKELRDNGLRHELT</sequence>
<evidence type="ECO:0000313" key="1">
    <source>
        <dbReference type="EMBL" id="OEG70470.1"/>
    </source>
</evidence>
<proteinExistence type="predicted"/>
<evidence type="ECO:0000313" key="2">
    <source>
        <dbReference type="Proteomes" id="UP000095237"/>
    </source>
</evidence>
<keyword evidence="2" id="KW-1185">Reference proteome</keyword>
<comment type="caution">
    <text evidence="1">The sequence shown here is derived from an EMBL/GenBank/DDBJ whole genome shotgun (WGS) entry which is preliminary data.</text>
</comment>
<dbReference type="AlphaFoldDB" id="A0A1E5IIZ5"/>
<dbReference type="EMBL" id="LNVX01000325">
    <property type="protein sequence ID" value="OEG70470.1"/>
    <property type="molecule type" value="Genomic_DNA"/>
</dbReference>